<feature type="domain" description="Aminotransferase class I/classII large" evidence="5">
    <location>
        <begin position="41"/>
        <end position="384"/>
    </location>
</feature>
<dbReference type="NCBIfam" id="TIGR01822">
    <property type="entry name" value="2am3keto_CoA"/>
    <property type="match status" value="1"/>
</dbReference>
<keyword evidence="7" id="KW-1185">Reference proteome</keyword>
<evidence type="ECO:0000256" key="4">
    <source>
        <dbReference type="HAMAP-Rule" id="MF_00985"/>
    </source>
</evidence>
<dbReference type="RefSeq" id="WP_022062711.1">
    <property type="nucleotide sequence ID" value="NZ_JRGF01000001.1"/>
</dbReference>
<comment type="caution">
    <text evidence="4">Lacks conserved residue(s) required for the propagation of feature annotation.</text>
</comment>
<keyword evidence="3 4" id="KW-0012">Acyltransferase</keyword>
<dbReference type="PANTHER" id="PTHR13693:SF102">
    <property type="entry name" value="2-AMINO-3-KETOBUTYRATE COENZYME A LIGASE, MITOCHONDRIAL"/>
    <property type="match status" value="1"/>
</dbReference>
<feature type="binding site" description="in other chain" evidence="4">
    <location>
        <position position="182"/>
    </location>
    <ligand>
        <name>pyridoxal 5'-phosphate</name>
        <dbReference type="ChEBI" id="CHEBI:597326"/>
        <note>ligand shared between dimeric partners</note>
    </ligand>
</feature>
<dbReference type="InterPro" id="IPR015421">
    <property type="entry name" value="PyrdxlP-dep_Trfase_major"/>
</dbReference>
<comment type="caution">
    <text evidence="6">The sequence shown here is derived from an EMBL/GenBank/DDBJ whole genome shotgun (WGS) entry which is preliminary data.</text>
</comment>
<dbReference type="InterPro" id="IPR004839">
    <property type="entry name" value="Aminotransferase_I/II_large"/>
</dbReference>
<dbReference type="InterPro" id="IPR015424">
    <property type="entry name" value="PyrdxlP-dep_Trfase"/>
</dbReference>
<comment type="pathway">
    <text evidence="4">Amino-acid degradation; L-threonine degradation via oxydo-reductase pathway; glycine from L-threonine: step 2/2.</text>
</comment>
<dbReference type="Pfam" id="PF00155">
    <property type="entry name" value="Aminotran_1_2"/>
    <property type="match status" value="1"/>
</dbReference>
<keyword evidence="4" id="KW-0663">Pyridoxal phosphate</keyword>
<feature type="binding site" evidence="4">
    <location>
        <position position="365"/>
    </location>
    <ligand>
        <name>substrate</name>
    </ligand>
</feature>
<comment type="similarity">
    <text evidence="1 4">Belongs to the class-II pyridoxal-phosphate-dependent aminotransferase family.</text>
</comment>
<protein>
    <recommendedName>
        <fullName evidence="4">2-amino-3-ketobutyrate coenzyme A ligase</fullName>
        <shortName evidence="4">AKB ligase</shortName>
        <ecNumber evidence="4">2.3.1.29</ecNumber>
    </recommendedName>
    <alternativeName>
        <fullName evidence="4">Glycine acetyltransferase</fullName>
    </alternativeName>
</protein>
<dbReference type="GO" id="GO:0008890">
    <property type="term" value="F:glycine C-acetyltransferase activity"/>
    <property type="evidence" value="ECO:0007669"/>
    <property type="project" value="UniProtKB-EC"/>
</dbReference>
<keyword evidence="6" id="KW-0436">Ligase</keyword>
<organism evidence="6 7">
    <name type="scientific">Alistipes inops</name>
    <dbReference type="NCBI Taxonomy" id="1501391"/>
    <lineage>
        <taxon>Bacteria</taxon>
        <taxon>Pseudomonadati</taxon>
        <taxon>Bacteroidota</taxon>
        <taxon>Bacteroidia</taxon>
        <taxon>Bacteroidales</taxon>
        <taxon>Rikenellaceae</taxon>
        <taxon>Alistipes</taxon>
    </lineage>
</organism>
<dbReference type="Gene3D" id="3.90.1150.10">
    <property type="entry name" value="Aspartate Aminotransferase, domain 1"/>
    <property type="match status" value="1"/>
</dbReference>
<evidence type="ECO:0000256" key="2">
    <source>
        <dbReference type="ARBA" id="ARBA00022679"/>
    </source>
</evidence>
<dbReference type="InterPro" id="IPR015422">
    <property type="entry name" value="PyrdxlP-dep_Trfase_small"/>
</dbReference>
<feature type="binding site" evidence="4">
    <location>
        <position position="135"/>
    </location>
    <ligand>
        <name>substrate</name>
    </ligand>
</feature>
<proteinExistence type="inferred from homology"/>
<dbReference type="GO" id="GO:0016874">
    <property type="term" value="F:ligase activity"/>
    <property type="evidence" value="ECO:0007669"/>
    <property type="project" value="UniProtKB-KW"/>
</dbReference>
<dbReference type="PANTHER" id="PTHR13693">
    <property type="entry name" value="CLASS II AMINOTRANSFERASE/8-AMINO-7-OXONONANOATE SYNTHASE"/>
    <property type="match status" value="1"/>
</dbReference>
<gene>
    <name evidence="4" type="primary">kbl</name>
    <name evidence="6" type="ORF">LG35_00015</name>
</gene>
<dbReference type="HAMAP" id="MF_00985">
    <property type="entry name" value="2am3keto_CoA_ligase"/>
    <property type="match status" value="1"/>
</dbReference>
<evidence type="ECO:0000259" key="5">
    <source>
        <dbReference type="Pfam" id="PF00155"/>
    </source>
</evidence>
<dbReference type="CDD" id="cd06454">
    <property type="entry name" value="KBL_like"/>
    <property type="match status" value="1"/>
</dbReference>
<evidence type="ECO:0000256" key="3">
    <source>
        <dbReference type="ARBA" id="ARBA00023315"/>
    </source>
</evidence>
<evidence type="ECO:0000313" key="7">
    <source>
        <dbReference type="Proteomes" id="UP000030889"/>
    </source>
</evidence>
<comment type="catalytic activity">
    <reaction evidence="4">
        <text>glycine + acetyl-CoA = (2S)-2-amino-3-oxobutanoate + CoA</text>
        <dbReference type="Rhea" id="RHEA:20736"/>
        <dbReference type="ChEBI" id="CHEBI:57287"/>
        <dbReference type="ChEBI" id="CHEBI:57288"/>
        <dbReference type="ChEBI" id="CHEBI:57305"/>
        <dbReference type="ChEBI" id="CHEBI:78948"/>
        <dbReference type="EC" id="2.3.1.29"/>
    </reaction>
</comment>
<dbReference type="EMBL" id="JRGF01000001">
    <property type="protein sequence ID" value="KHE42904.1"/>
    <property type="molecule type" value="Genomic_DNA"/>
</dbReference>
<feature type="binding site" evidence="4">
    <location>
        <begin position="271"/>
        <end position="272"/>
    </location>
    <ligand>
        <name>pyridoxal 5'-phosphate</name>
        <dbReference type="ChEBI" id="CHEBI:597326"/>
        <note>ligand shared between dimeric partners</note>
    </ligand>
</feature>
<dbReference type="SUPFAM" id="SSF53383">
    <property type="entry name" value="PLP-dependent transferases"/>
    <property type="match status" value="1"/>
</dbReference>
<dbReference type="InterPro" id="IPR011282">
    <property type="entry name" value="2am3keto_CoA_ligase"/>
</dbReference>
<dbReference type="InterPro" id="IPR050087">
    <property type="entry name" value="AON_synthase_class-II"/>
</dbReference>
<comment type="subunit">
    <text evidence="4">Homodimer.</text>
</comment>
<keyword evidence="2 4" id="KW-0808">Transferase</keyword>
<evidence type="ECO:0000256" key="1">
    <source>
        <dbReference type="ARBA" id="ARBA00008392"/>
    </source>
</evidence>
<dbReference type="Gene3D" id="3.40.640.10">
    <property type="entry name" value="Type I PLP-dependent aspartate aminotransferase-like (Major domain)"/>
    <property type="match status" value="1"/>
</dbReference>
<dbReference type="Proteomes" id="UP000030889">
    <property type="component" value="Unassembled WGS sequence"/>
</dbReference>
<feature type="binding site" description="in other chain" evidence="4">
    <location>
        <begin position="238"/>
        <end position="241"/>
    </location>
    <ligand>
        <name>pyridoxal 5'-phosphate</name>
        <dbReference type="ChEBI" id="CHEBI:597326"/>
        <note>ligand shared between dimeric partners</note>
    </ligand>
</feature>
<reference evidence="6 7" key="1">
    <citation type="submission" date="2014-09" db="EMBL/GenBank/DDBJ databases">
        <title>Alistipes sp. 627, sp. nov., a novel member of the family Rikenellaceae isolated from human faeces.</title>
        <authorList>
            <person name="Shkoporov A.N."/>
            <person name="Chaplin A.V."/>
            <person name="Motuzova O.V."/>
            <person name="Kafarskaia L.I."/>
            <person name="Khokhlova E.V."/>
            <person name="Efimov B.A."/>
        </authorList>
    </citation>
    <scope>NUCLEOTIDE SEQUENCE [LARGE SCALE GENOMIC DNA]</scope>
    <source>
        <strain evidence="6 7">627</strain>
    </source>
</reference>
<comment type="function">
    <text evidence="4">Catalyzes the cleavage of 2-amino-3-ketobutyrate to glycine and acetyl-CoA.</text>
</comment>
<comment type="cofactor">
    <cofactor evidence="4">
        <name>pyridoxal 5'-phosphate</name>
        <dbReference type="ChEBI" id="CHEBI:597326"/>
    </cofactor>
    <text evidence="4">Binds 1 pyridoxal phosphate per subunit.</text>
</comment>
<dbReference type="EC" id="2.3.1.29" evidence="4"/>
<feature type="binding site" description="in other chain" evidence="4">
    <location>
        <begin position="110"/>
        <end position="111"/>
    </location>
    <ligand>
        <name>pyridoxal 5'-phosphate</name>
        <dbReference type="ChEBI" id="CHEBI:597326"/>
        <note>ligand shared between dimeric partners</note>
    </ligand>
</feature>
<accession>A0ABR4YKX2</accession>
<evidence type="ECO:0000313" key="6">
    <source>
        <dbReference type="EMBL" id="KHE42904.1"/>
    </source>
</evidence>
<sequence>MYGKMKEFLQKELADIREAGLYKEERIIASPQRAEIEVGGKKVLNFCANNYLGLSDNPRLVEAAKKEMDARGYGMSSVRFICGTQDIHKELEAAIAEYFGTEDTILYAACFDANGGVFEPLFTDQDAIISDSLNHASIIDGVRLCKAVRYRYANADMEDLEKQLKLAQAQRFRIIVTDGVFSMDGNVAPMDKITELANKYDALVMVDECHSAGVVGKTGRGVTELYNIRGQVDIITGTLGKAFGGAIGGFTTGRKEIIELLRQRSRPYLFSNSVPPAVVGASLEVFRMLKESDELHDRLVENVEYFRNKMLAAGFDIKPTQSAICAVMLYDAPLSQVFAKKLLDEGIYVTGFYYPVVPKGQARIRVQVSAGHTRAHLDKCVEAFTKIGKELGVLK</sequence>
<name>A0ABR4YKX2_9BACT</name>
<feature type="modified residue" description="N6-(pyridoxal phosphate)lysine" evidence="4">
    <location>
        <position position="241"/>
    </location>
</feature>
<dbReference type="NCBIfam" id="NF005394">
    <property type="entry name" value="PRK06939.1"/>
    <property type="match status" value="1"/>
</dbReference>